<reference evidence="3 4" key="1">
    <citation type="submission" date="2017-04" db="EMBL/GenBank/DDBJ databases">
        <title>Whole genome sequence of Bdellovibrio bacteriovorus strain SSB218315.</title>
        <authorList>
            <person name="Oyedara O."/>
            <person name="Rodriguez-Perez M.A."/>
        </authorList>
    </citation>
    <scope>NUCLEOTIDE SEQUENCE [LARGE SCALE GENOMIC DNA]</scope>
    <source>
        <strain evidence="3 4">SSB218315</strain>
    </source>
</reference>
<keyword evidence="2" id="KW-0732">Signal</keyword>
<evidence type="ECO:0000256" key="1">
    <source>
        <dbReference type="SAM" id="Coils"/>
    </source>
</evidence>
<proteinExistence type="predicted"/>
<name>A0A1Z3N5Y4_BDEBC</name>
<dbReference type="EMBL" id="CP020946">
    <property type="protein sequence ID" value="ASD62827.1"/>
    <property type="molecule type" value="Genomic_DNA"/>
</dbReference>
<feature type="coiled-coil region" evidence="1">
    <location>
        <begin position="122"/>
        <end position="149"/>
    </location>
</feature>
<dbReference type="RefSeq" id="WP_088564444.1">
    <property type="nucleotide sequence ID" value="NZ_CP020946.1"/>
</dbReference>
<accession>A0A1Z3N5Y4</accession>
<dbReference type="Proteomes" id="UP000197003">
    <property type="component" value="Chromosome"/>
</dbReference>
<evidence type="ECO:0000313" key="3">
    <source>
        <dbReference type="EMBL" id="ASD62827.1"/>
    </source>
</evidence>
<feature type="chain" id="PRO_5012193354" evidence="2">
    <location>
        <begin position="19"/>
        <end position="486"/>
    </location>
</feature>
<sequence>MKFMGFVAIVLVTSSLQAQEAVSPAMRETIDKITKMRETLKVSADRSGVCETPQSPSCTFEGYCGKLAGKAQDFYLYQDSDGRKVPNMAMIGNLSFAEHCAKGTFPQTAVQDPFVYANQFMDEKAAGGKEQLQRNKERLKKETARTLKVVEDARSHVVKSLEAQKTSANAKQIDNMIARVKAIKYREAKTDGQYMDLVADGCESPNAYYSSETNTITVCPQMMNLPEASLFATLAHEFGHGIDPCAMEMDFGKEGAKLPDFMSLVVKPNQPTVNPAVRMAQNPFKNVISCLQSPQSIEVSIPTKDALLREINEFEDGLKAEVGGEIDEETGEAKATDATDARFEDSRQNIEKNYERYKYCSEITGTGHIQEAFSDWISAQALTSKISGIQDSAKAREFAFASQTMFYGMACENVQQAVDSRMDQFVEACPQLEEIRAYMEDMKHSDGHSSHPDANRRINRIYYAKPEIQKALGCESGHNDAQECKP</sequence>
<dbReference type="OrthoDB" id="5289093at2"/>
<organism evidence="3 4">
    <name type="scientific">Bdellovibrio bacteriovorus</name>
    <dbReference type="NCBI Taxonomy" id="959"/>
    <lineage>
        <taxon>Bacteria</taxon>
        <taxon>Pseudomonadati</taxon>
        <taxon>Bdellovibrionota</taxon>
        <taxon>Bdellovibrionia</taxon>
        <taxon>Bdellovibrionales</taxon>
        <taxon>Pseudobdellovibrionaceae</taxon>
        <taxon>Bdellovibrio</taxon>
    </lineage>
</organism>
<dbReference type="AlphaFoldDB" id="A0A1Z3N5Y4"/>
<protein>
    <submittedName>
        <fullName evidence="3">Uncharacterized protein</fullName>
    </submittedName>
</protein>
<evidence type="ECO:0000313" key="4">
    <source>
        <dbReference type="Proteomes" id="UP000197003"/>
    </source>
</evidence>
<evidence type="ECO:0000256" key="2">
    <source>
        <dbReference type="SAM" id="SignalP"/>
    </source>
</evidence>
<gene>
    <name evidence="3" type="ORF">B9G79_04215</name>
</gene>
<keyword evidence="1" id="KW-0175">Coiled coil</keyword>
<feature type="signal peptide" evidence="2">
    <location>
        <begin position="1"/>
        <end position="18"/>
    </location>
</feature>